<keyword evidence="6 7" id="KW-0472">Membrane</keyword>
<organism evidence="9">
    <name type="scientific">marine sediment metagenome</name>
    <dbReference type="NCBI Taxonomy" id="412755"/>
    <lineage>
        <taxon>unclassified sequences</taxon>
        <taxon>metagenomes</taxon>
        <taxon>ecological metagenomes</taxon>
    </lineage>
</organism>
<dbReference type="GO" id="GO:0005886">
    <property type="term" value="C:plasma membrane"/>
    <property type="evidence" value="ECO:0007669"/>
    <property type="project" value="UniProtKB-SubCell"/>
</dbReference>
<dbReference type="Gene3D" id="1.20.1250.20">
    <property type="entry name" value="MFS general substrate transporter like domains"/>
    <property type="match status" value="1"/>
</dbReference>
<evidence type="ECO:0000259" key="8">
    <source>
        <dbReference type="PROSITE" id="PS50850"/>
    </source>
</evidence>
<evidence type="ECO:0000256" key="5">
    <source>
        <dbReference type="ARBA" id="ARBA00022989"/>
    </source>
</evidence>
<feature type="domain" description="Major facilitator superfamily (MFS) profile" evidence="8">
    <location>
        <begin position="201"/>
        <end position="408"/>
    </location>
</feature>
<accession>A0A0F9R144</accession>
<proteinExistence type="predicted"/>
<feature type="transmembrane region" description="Helical" evidence="7">
    <location>
        <begin position="334"/>
        <end position="353"/>
    </location>
</feature>
<evidence type="ECO:0000256" key="7">
    <source>
        <dbReference type="SAM" id="Phobius"/>
    </source>
</evidence>
<feature type="transmembrane region" description="Helical" evidence="7">
    <location>
        <begin position="373"/>
        <end position="394"/>
    </location>
</feature>
<gene>
    <name evidence="9" type="ORF">LCGC14_0949690</name>
</gene>
<dbReference type="PANTHER" id="PTHR43266:SF2">
    <property type="entry name" value="MAJOR FACILITATOR SUPERFAMILY (MFS) PROFILE DOMAIN-CONTAINING PROTEIN"/>
    <property type="match status" value="1"/>
</dbReference>
<reference evidence="9" key="1">
    <citation type="journal article" date="2015" name="Nature">
        <title>Complex archaea that bridge the gap between prokaryotes and eukaryotes.</title>
        <authorList>
            <person name="Spang A."/>
            <person name="Saw J.H."/>
            <person name="Jorgensen S.L."/>
            <person name="Zaremba-Niedzwiedzka K."/>
            <person name="Martijn J."/>
            <person name="Lind A.E."/>
            <person name="van Eijk R."/>
            <person name="Schleper C."/>
            <person name="Guy L."/>
            <person name="Ettema T.J."/>
        </authorList>
    </citation>
    <scope>NUCLEOTIDE SEQUENCE</scope>
</reference>
<dbReference type="PANTHER" id="PTHR43266">
    <property type="entry name" value="MACROLIDE-EFFLUX PROTEIN"/>
    <property type="match status" value="1"/>
</dbReference>
<evidence type="ECO:0000256" key="3">
    <source>
        <dbReference type="ARBA" id="ARBA00022475"/>
    </source>
</evidence>
<keyword evidence="2" id="KW-0813">Transport</keyword>
<feature type="transmembrane region" description="Helical" evidence="7">
    <location>
        <begin position="292"/>
        <end position="314"/>
    </location>
</feature>
<comment type="subcellular location">
    <subcellularLocation>
        <location evidence="1">Cell membrane</location>
        <topology evidence="1">Multi-pass membrane protein</topology>
    </subcellularLocation>
</comment>
<feature type="transmembrane region" description="Helical" evidence="7">
    <location>
        <begin position="12"/>
        <end position="34"/>
    </location>
</feature>
<dbReference type="InterPro" id="IPR036259">
    <property type="entry name" value="MFS_trans_sf"/>
</dbReference>
<protein>
    <recommendedName>
        <fullName evidence="8">Major facilitator superfamily (MFS) profile domain-containing protein</fullName>
    </recommendedName>
</protein>
<feature type="transmembrane region" description="Helical" evidence="7">
    <location>
        <begin position="267"/>
        <end position="286"/>
    </location>
</feature>
<dbReference type="CDD" id="cd06173">
    <property type="entry name" value="MFS_MefA_like"/>
    <property type="match status" value="1"/>
</dbReference>
<dbReference type="AlphaFoldDB" id="A0A0F9R144"/>
<dbReference type="SUPFAM" id="SSF103473">
    <property type="entry name" value="MFS general substrate transporter"/>
    <property type="match status" value="1"/>
</dbReference>
<dbReference type="PROSITE" id="PS50850">
    <property type="entry name" value="MFS"/>
    <property type="match status" value="1"/>
</dbReference>
<name>A0A0F9R144_9ZZZZ</name>
<dbReference type="Pfam" id="PF07690">
    <property type="entry name" value="MFS_1"/>
    <property type="match status" value="1"/>
</dbReference>
<evidence type="ECO:0000256" key="1">
    <source>
        <dbReference type="ARBA" id="ARBA00004651"/>
    </source>
</evidence>
<feature type="transmembrane region" description="Helical" evidence="7">
    <location>
        <begin position="204"/>
        <end position="226"/>
    </location>
</feature>
<evidence type="ECO:0000256" key="6">
    <source>
        <dbReference type="ARBA" id="ARBA00023136"/>
    </source>
</evidence>
<feature type="transmembrane region" description="Helical" evidence="7">
    <location>
        <begin position="238"/>
        <end position="260"/>
    </location>
</feature>
<feature type="transmembrane region" description="Helical" evidence="7">
    <location>
        <begin position="109"/>
        <end position="133"/>
    </location>
</feature>
<dbReference type="InterPro" id="IPR020846">
    <property type="entry name" value="MFS_dom"/>
</dbReference>
<evidence type="ECO:0000256" key="2">
    <source>
        <dbReference type="ARBA" id="ARBA00022448"/>
    </source>
</evidence>
<dbReference type="EMBL" id="LAZR01003372">
    <property type="protein sequence ID" value="KKN19041.1"/>
    <property type="molecule type" value="Genomic_DNA"/>
</dbReference>
<dbReference type="GO" id="GO:0022857">
    <property type="term" value="F:transmembrane transporter activity"/>
    <property type="evidence" value="ECO:0007669"/>
    <property type="project" value="InterPro"/>
</dbReference>
<keyword evidence="5 7" id="KW-1133">Transmembrane helix</keyword>
<evidence type="ECO:0000313" key="9">
    <source>
        <dbReference type="EMBL" id="KKN19041.1"/>
    </source>
</evidence>
<evidence type="ECO:0000256" key="4">
    <source>
        <dbReference type="ARBA" id="ARBA00022692"/>
    </source>
</evidence>
<keyword evidence="4 7" id="KW-0812">Transmembrane</keyword>
<sequence length="408" mass="43715">MVTELVPTNINPALAVAGLWIAKIAPSLFFSPFIGALVDRTDRKKGMIYSDLIRAGLVALLPFSSVLGGLFFVYLVIFLSEIFTLFFVPAKDASIPNLVKKDQLVDANSLSFTLNQVTMLIGLGVGTTIILVVNRLIAFVPVLKNFAGTNTAIYLDATTFVFSAIAVSFIHMPKQRVKVDKGHTIFEEVKDTFRFIAANPKIKSIIISVGFSVLGLGTILVVGPQYAQVDLGLGRDGFLILLTMLAVGLVIGAVSSSWLTHIISKESLFSASMMVVGLTLIGFAVFPAVTAAIILSLISGSALGIMYVSAYTIFHEQVSDEIRGRLFTALEADLRLGLIVSLLITSALASTIADQKLNVFGQTITINSSQIVLFGGGVIVFIVSLYAFSVTRALTRKALVEKVKASGR</sequence>
<comment type="caution">
    <text evidence="9">The sequence shown here is derived from an EMBL/GenBank/DDBJ whole genome shotgun (WGS) entry which is preliminary data.</text>
</comment>
<dbReference type="InterPro" id="IPR011701">
    <property type="entry name" value="MFS"/>
</dbReference>
<keyword evidence="3" id="KW-1003">Cell membrane</keyword>